<protein>
    <submittedName>
        <fullName evidence="2">Hydroxyacylglutathione hydrolase</fullName>
        <ecNumber evidence="2">3.1.2.6</ecNumber>
    </submittedName>
</protein>
<dbReference type="Pfam" id="PF00753">
    <property type="entry name" value="Lactamase_B"/>
    <property type="match status" value="1"/>
</dbReference>
<name>A0A7K0DI74_9NOCA</name>
<proteinExistence type="predicted"/>
<evidence type="ECO:0000313" key="2">
    <source>
        <dbReference type="EMBL" id="MQY25513.1"/>
    </source>
</evidence>
<dbReference type="InterPro" id="IPR036866">
    <property type="entry name" value="RibonucZ/Hydroxyglut_hydro"/>
</dbReference>
<dbReference type="InterPro" id="IPR001279">
    <property type="entry name" value="Metallo-B-lactamas"/>
</dbReference>
<accession>A0A7K0DI74</accession>
<dbReference type="Proteomes" id="UP000431401">
    <property type="component" value="Unassembled WGS sequence"/>
</dbReference>
<evidence type="ECO:0000313" key="3">
    <source>
        <dbReference type="Proteomes" id="UP000431401"/>
    </source>
</evidence>
<dbReference type="EC" id="3.1.2.6" evidence="2"/>
<dbReference type="AlphaFoldDB" id="A0A7K0DI74"/>
<keyword evidence="3" id="KW-1185">Reference proteome</keyword>
<sequence length="310" mass="31927">MGSARGEFCAVAEEWFAVRDLGDGMYLINEPGHVASYLVVGSRSALLFDSGMGIAAISRIVSGLTALPILVVSSHHHTDHRGGNADLAAHADITDFAAHPAARNPASGCAHAAADPAFLGAYAAAMAGVVDAYRRFAEADRRYFFSQARVDAMRALPDLSGWAIPATEVTRTLADGEILDLGDRRFEVLHTPGHAPDALCLFDRASGTLLSGDTVLTAAHWLHGPGADPAAFAASTARLAGLPIRRILPAHNLITELPGRAAGEVAAAAAALLAGTTAAAPGADLLGNPVVRHDCGPVTLLTPALGKESS</sequence>
<dbReference type="EMBL" id="WEGI01000002">
    <property type="protein sequence ID" value="MQY25513.1"/>
    <property type="molecule type" value="Genomic_DNA"/>
</dbReference>
<dbReference type="PANTHER" id="PTHR42951">
    <property type="entry name" value="METALLO-BETA-LACTAMASE DOMAIN-CONTAINING"/>
    <property type="match status" value="1"/>
</dbReference>
<dbReference type="RefSeq" id="WP_319942583.1">
    <property type="nucleotide sequence ID" value="NZ_WEGI01000002.1"/>
</dbReference>
<dbReference type="GO" id="GO:0004416">
    <property type="term" value="F:hydroxyacylglutathione hydrolase activity"/>
    <property type="evidence" value="ECO:0007669"/>
    <property type="project" value="UniProtKB-EC"/>
</dbReference>
<evidence type="ECO:0000259" key="1">
    <source>
        <dbReference type="SMART" id="SM00849"/>
    </source>
</evidence>
<keyword evidence="2" id="KW-0378">Hydrolase</keyword>
<reference evidence="2 3" key="1">
    <citation type="submission" date="2019-10" db="EMBL/GenBank/DDBJ databases">
        <title>Nocardia macrotermitis sp. nov. and Nocardia aurantia sp. nov., isolated from the gut of fungus growing-termite Macrotermes natalensis.</title>
        <authorList>
            <person name="Benndorf R."/>
            <person name="Schwitalla J."/>
            <person name="Martin K."/>
            <person name="De Beer W."/>
            <person name="Kaster A.-K."/>
            <person name="Vollmers J."/>
            <person name="Poulsen M."/>
            <person name="Beemelmanns C."/>
        </authorList>
    </citation>
    <scope>NUCLEOTIDE SEQUENCE [LARGE SCALE GENOMIC DNA]</scope>
    <source>
        <strain evidence="2 3">RB56</strain>
    </source>
</reference>
<dbReference type="SMART" id="SM00849">
    <property type="entry name" value="Lactamase_B"/>
    <property type="match status" value="1"/>
</dbReference>
<comment type="caution">
    <text evidence="2">The sequence shown here is derived from an EMBL/GenBank/DDBJ whole genome shotgun (WGS) entry which is preliminary data.</text>
</comment>
<feature type="domain" description="Metallo-beta-lactamase" evidence="1">
    <location>
        <begin position="33"/>
        <end position="251"/>
    </location>
</feature>
<dbReference type="InterPro" id="IPR050855">
    <property type="entry name" value="NDM-1-like"/>
</dbReference>
<organism evidence="2 3">
    <name type="scientific">Nocardia aurantia</name>
    <dbReference type="NCBI Taxonomy" id="2585199"/>
    <lineage>
        <taxon>Bacteria</taxon>
        <taxon>Bacillati</taxon>
        <taxon>Actinomycetota</taxon>
        <taxon>Actinomycetes</taxon>
        <taxon>Mycobacteriales</taxon>
        <taxon>Nocardiaceae</taxon>
        <taxon>Nocardia</taxon>
    </lineage>
</organism>
<dbReference type="SUPFAM" id="SSF56281">
    <property type="entry name" value="Metallo-hydrolase/oxidoreductase"/>
    <property type="match status" value="1"/>
</dbReference>
<gene>
    <name evidence="2" type="primary">gloB_1</name>
    <name evidence="2" type="ORF">NRB56_10700</name>
</gene>
<dbReference type="Gene3D" id="3.60.15.10">
    <property type="entry name" value="Ribonuclease Z/Hydroxyacylglutathione hydrolase-like"/>
    <property type="match status" value="1"/>
</dbReference>
<dbReference type="PANTHER" id="PTHR42951:SF4">
    <property type="entry name" value="ACYL-COENZYME A THIOESTERASE MBLAC2"/>
    <property type="match status" value="1"/>
</dbReference>